<comment type="caution">
    <text evidence="1">The sequence shown here is derived from an EMBL/GenBank/DDBJ whole genome shotgun (WGS) entry which is preliminary data.</text>
</comment>
<reference evidence="1 2" key="1">
    <citation type="submission" date="2013-07" db="EMBL/GenBank/DDBJ databases">
        <title>Thalassospira permensis NBRC 106175 Genome Sequencing.</title>
        <authorList>
            <person name="Lai Q."/>
            <person name="Shao Z."/>
        </authorList>
    </citation>
    <scope>NUCLEOTIDE SEQUENCE [LARGE SCALE GENOMIC DNA]</scope>
    <source>
        <strain evidence="1 2">NBRC 106175</strain>
    </source>
</reference>
<organism evidence="1 2">
    <name type="scientific">Thalassospira permensis NBRC 106175</name>
    <dbReference type="NCBI Taxonomy" id="1353532"/>
    <lineage>
        <taxon>Bacteria</taxon>
        <taxon>Pseudomonadati</taxon>
        <taxon>Pseudomonadota</taxon>
        <taxon>Alphaproteobacteria</taxon>
        <taxon>Rhodospirillales</taxon>
        <taxon>Thalassospiraceae</taxon>
        <taxon>Thalassospira</taxon>
    </lineage>
</organism>
<dbReference type="EMBL" id="AUNC01000011">
    <property type="protein sequence ID" value="KEO58020.1"/>
    <property type="molecule type" value="Genomic_DNA"/>
</dbReference>
<keyword evidence="2" id="KW-1185">Reference proteome</keyword>
<accession>A0ABR4TQR6</accession>
<gene>
    <name evidence="1" type="ORF">SMB34_16050</name>
</gene>
<evidence type="ECO:0000313" key="2">
    <source>
        <dbReference type="Proteomes" id="UP000027463"/>
    </source>
</evidence>
<proteinExistence type="predicted"/>
<protein>
    <submittedName>
        <fullName evidence="1">Uncharacterized protein</fullName>
    </submittedName>
</protein>
<dbReference type="Proteomes" id="UP000027463">
    <property type="component" value="Unassembled WGS sequence"/>
</dbReference>
<evidence type="ECO:0000313" key="1">
    <source>
        <dbReference type="EMBL" id="KEO58020.1"/>
    </source>
</evidence>
<name>A0ABR4TQR6_9PROT</name>
<sequence length="62" mass="6416">MPGRRIGAFIKSRPKPFSAPMQKKAFSLVRCGGMLLQSCPAGQIAVQLIGGTPAGSGTKQGE</sequence>